<reference evidence="1" key="1">
    <citation type="submission" date="2020-10" db="EMBL/GenBank/DDBJ databases">
        <authorList>
            <person name="Gilroy R."/>
        </authorList>
    </citation>
    <scope>NUCLEOTIDE SEQUENCE</scope>
    <source>
        <strain evidence="1">CHK152-2994</strain>
    </source>
</reference>
<name>A0A9D1K2K6_9BACT</name>
<organism evidence="1 2">
    <name type="scientific">Candidatus Scatenecus faecavium</name>
    <dbReference type="NCBI Taxonomy" id="2840915"/>
    <lineage>
        <taxon>Bacteria</taxon>
        <taxon>Candidatus Scatenecus</taxon>
    </lineage>
</organism>
<accession>A0A9D1K2K6</accession>
<dbReference type="Proteomes" id="UP000824139">
    <property type="component" value="Unassembled WGS sequence"/>
</dbReference>
<proteinExistence type="predicted"/>
<comment type="caution">
    <text evidence="1">The sequence shown here is derived from an EMBL/GenBank/DDBJ whole genome shotgun (WGS) entry which is preliminary data.</text>
</comment>
<dbReference type="AlphaFoldDB" id="A0A9D1K2K6"/>
<sequence>MTSSLIPYSFTPGTKAKAQEVNANFIALAEKIETNAETIEENKSTAAADTAKCAKKDGNETYTGTKTFKDGTPVVLQHPNATVASPPETVSNIVQDFQDASGARTGCLYNSITQNGEVLSQLQVIRGSVYNTLGLGIDAANRSTLTHNGNLLRYVDYFFANEWGWCRKWSDGWLEQGGIIPDFGSYSSIVLSFFRPWLHTGYSIFVIRGGYIADGTRSDFGIISMSTVNCNIGMAPGSLGGLGRWYACGWDSTAQ</sequence>
<reference evidence="1" key="2">
    <citation type="journal article" date="2021" name="PeerJ">
        <title>Extensive microbial diversity within the chicken gut microbiome revealed by metagenomics and culture.</title>
        <authorList>
            <person name="Gilroy R."/>
            <person name="Ravi A."/>
            <person name="Getino M."/>
            <person name="Pursley I."/>
            <person name="Horton D.L."/>
            <person name="Alikhan N.F."/>
            <person name="Baker D."/>
            <person name="Gharbi K."/>
            <person name="Hall N."/>
            <person name="Watson M."/>
            <person name="Adriaenssens E.M."/>
            <person name="Foster-Nyarko E."/>
            <person name="Jarju S."/>
            <person name="Secka A."/>
            <person name="Antonio M."/>
            <person name="Oren A."/>
            <person name="Chaudhuri R.R."/>
            <person name="La Ragione R."/>
            <person name="Hildebrand F."/>
            <person name="Pallen M.J."/>
        </authorList>
    </citation>
    <scope>NUCLEOTIDE SEQUENCE</scope>
    <source>
        <strain evidence="1">CHK152-2994</strain>
    </source>
</reference>
<gene>
    <name evidence="1" type="ORF">IAD41_00180</name>
</gene>
<dbReference type="EMBL" id="DVJO01000005">
    <property type="protein sequence ID" value="HIS82015.1"/>
    <property type="molecule type" value="Genomic_DNA"/>
</dbReference>
<evidence type="ECO:0000313" key="2">
    <source>
        <dbReference type="Proteomes" id="UP000824139"/>
    </source>
</evidence>
<protein>
    <submittedName>
        <fullName evidence="1">Uncharacterized protein</fullName>
    </submittedName>
</protein>
<evidence type="ECO:0000313" key="1">
    <source>
        <dbReference type="EMBL" id="HIS82015.1"/>
    </source>
</evidence>